<proteinExistence type="predicted"/>
<evidence type="ECO:0000313" key="3">
    <source>
        <dbReference type="EMBL" id="MBS2554217.1"/>
    </source>
</evidence>
<reference evidence="3 4" key="1">
    <citation type="submission" date="2020-02" db="EMBL/GenBank/DDBJ databases">
        <title>Acidophilic actinobacteria isolated from forest soil.</title>
        <authorList>
            <person name="Golinska P."/>
        </authorList>
    </citation>
    <scope>NUCLEOTIDE SEQUENCE [LARGE SCALE GENOMIC DNA]</scope>
    <source>
        <strain evidence="3 4">NL8</strain>
    </source>
</reference>
<evidence type="ECO:0000259" key="2">
    <source>
        <dbReference type="Pfam" id="PF12172"/>
    </source>
</evidence>
<dbReference type="SUPFAM" id="SSF50249">
    <property type="entry name" value="Nucleic acid-binding proteins"/>
    <property type="match status" value="2"/>
</dbReference>
<dbReference type="InterPro" id="IPR002878">
    <property type="entry name" value="ChsH2_C"/>
</dbReference>
<dbReference type="EMBL" id="JAAFYZ010000336">
    <property type="protein sequence ID" value="MBS2554217.1"/>
    <property type="molecule type" value="Genomic_DNA"/>
</dbReference>
<feature type="domain" description="ChsH2 C-terminal OB-fold" evidence="1">
    <location>
        <begin position="254"/>
        <end position="317"/>
    </location>
</feature>
<dbReference type="InterPro" id="IPR052513">
    <property type="entry name" value="Thioester_dehydratase-like"/>
</dbReference>
<dbReference type="Pfam" id="PF01796">
    <property type="entry name" value="OB_ChsH2_C"/>
    <property type="match status" value="2"/>
</dbReference>
<dbReference type="Pfam" id="PF12172">
    <property type="entry name" value="zf-ChsH2"/>
    <property type="match status" value="1"/>
</dbReference>
<sequence length="350" mass="37411">MTTQASLPPETPQTSDARVVHVLEFPGGYTRSTGPVIGRFLTGLRSGRLFGVRMPDGRVLVPPTEYDPQTAAALGAADEDWVQVGPAGTVTTWTWVDDPRPDHPLDRPFAWALIRPDGADTALLHAVDSGSKAAMATGMRVHPTWRAERTGAVKDIACFAPGEGPAEVPALAPAGVPTPVDGPASDGEAELEPVSMVTLPHRLEYRLRGGTVWNHFIDGMAVGQIRGTRCAKCGKVFVPPRGACPGDGVPATEWVDLPDTGVLTTFAVNNVPAAGAPEVPFISGYVLLDGADVAMLALVSDVPWQEVRIGMRVRGVWVPDAERTRSVKNLKWFAPTGEPDIPFEQFEEYV</sequence>
<accession>A0ABS5L7A6</accession>
<dbReference type="Proteomes" id="UP000730482">
    <property type="component" value="Unassembled WGS sequence"/>
</dbReference>
<gene>
    <name evidence="3" type="ORF">KGQ19_45920</name>
</gene>
<protein>
    <submittedName>
        <fullName evidence="3">OB-fold domain-containing protein</fullName>
    </submittedName>
</protein>
<dbReference type="InterPro" id="IPR022002">
    <property type="entry name" value="ChsH2_Znr"/>
</dbReference>
<keyword evidence="4" id="KW-1185">Reference proteome</keyword>
<evidence type="ECO:0000313" key="4">
    <source>
        <dbReference type="Proteomes" id="UP000730482"/>
    </source>
</evidence>
<dbReference type="Gene3D" id="6.10.30.10">
    <property type="match status" value="2"/>
</dbReference>
<evidence type="ECO:0000259" key="1">
    <source>
        <dbReference type="Pfam" id="PF01796"/>
    </source>
</evidence>
<comment type="caution">
    <text evidence="3">The sequence shown here is derived from an EMBL/GenBank/DDBJ whole genome shotgun (WGS) entry which is preliminary data.</text>
</comment>
<organism evidence="3 4">
    <name type="scientific">Catenulispora pinistramenti</name>
    <dbReference type="NCBI Taxonomy" id="2705254"/>
    <lineage>
        <taxon>Bacteria</taxon>
        <taxon>Bacillati</taxon>
        <taxon>Actinomycetota</taxon>
        <taxon>Actinomycetes</taxon>
        <taxon>Catenulisporales</taxon>
        <taxon>Catenulisporaceae</taxon>
        <taxon>Catenulispora</taxon>
    </lineage>
</organism>
<dbReference type="PANTHER" id="PTHR34075:SF5">
    <property type="entry name" value="BLR3430 PROTEIN"/>
    <property type="match status" value="1"/>
</dbReference>
<dbReference type="PANTHER" id="PTHR34075">
    <property type="entry name" value="BLR3430 PROTEIN"/>
    <property type="match status" value="1"/>
</dbReference>
<dbReference type="InterPro" id="IPR012340">
    <property type="entry name" value="NA-bd_OB-fold"/>
</dbReference>
<feature type="domain" description="ChsH2 C-terminal OB-fold" evidence="1">
    <location>
        <begin position="81"/>
        <end position="146"/>
    </location>
</feature>
<feature type="domain" description="ChsH2 rubredoxin-like zinc ribbon" evidence="2">
    <location>
        <begin position="221"/>
        <end position="251"/>
    </location>
</feature>
<name>A0ABS5L7A6_9ACTN</name>